<dbReference type="Proteomes" id="UP001054837">
    <property type="component" value="Unassembled WGS sequence"/>
</dbReference>
<accession>A0AAV4TF61</accession>
<evidence type="ECO:0000313" key="2">
    <source>
        <dbReference type="Proteomes" id="UP001054837"/>
    </source>
</evidence>
<gene>
    <name evidence="1" type="ORF">CDAR_281421</name>
</gene>
<evidence type="ECO:0000313" key="1">
    <source>
        <dbReference type="EMBL" id="GIY44309.1"/>
    </source>
</evidence>
<organism evidence="1 2">
    <name type="scientific">Caerostris darwini</name>
    <dbReference type="NCBI Taxonomy" id="1538125"/>
    <lineage>
        <taxon>Eukaryota</taxon>
        <taxon>Metazoa</taxon>
        <taxon>Ecdysozoa</taxon>
        <taxon>Arthropoda</taxon>
        <taxon>Chelicerata</taxon>
        <taxon>Arachnida</taxon>
        <taxon>Araneae</taxon>
        <taxon>Araneomorphae</taxon>
        <taxon>Entelegynae</taxon>
        <taxon>Araneoidea</taxon>
        <taxon>Araneidae</taxon>
        <taxon>Caerostris</taxon>
    </lineage>
</organism>
<proteinExistence type="predicted"/>
<dbReference type="EMBL" id="BPLQ01009495">
    <property type="protein sequence ID" value="GIY44309.1"/>
    <property type="molecule type" value="Genomic_DNA"/>
</dbReference>
<keyword evidence="2" id="KW-1185">Reference proteome</keyword>
<dbReference type="AlphaFoldDB" id="A0AAV4TF61"/>
<protein>
    <submittedName>
        <fullName evidence="1">Uncharacterized protein</fullName>
    </submittedName>
</protein>
<sequence>MRINGYSYPPKIVLSLASITLQEWQSKYYPNFPFFPANEENGSAAALSETRNLNESFLKKRQSNEPRRAKEKQQQLLFSRITFHNKPTKNPVRAKIRSSNPSCVIMDRVVHGKLCLVQRLSLCKSGKANAFPLSFFSR</sequence>
<name>A0AAV4TF61_9ARAC</name>
<comment type="caution">
    <text evidence="1">The sequence shown here is derived from an EMBL/GenBank/DDBJ whole genome shotgun (WGS) entry which is preliminary data.</text>
</comment>
<reference evidence="1 2" key="1">
    <citation type="submission" date="2021-06" db="EMBL/GenBank/DDBJ databases">
        <title>Caerostris darwini draft genome.</title>
        <authorList>
            <person name="Kono N."/>
            <person name="Arakawa K."/>
        </authorList>
    </citation>
    <scope>NUCLEOTIDE SEQUENCE [LARGE SCALE GENOMIC DNA]</scope>
</reference>